<protein>
    <submittedName>
        <fullName evidence="2">Unnamed protein product</fullName>
    </submittedName>
</protein>
<dbReference type="AlphaFoldDB" id="A0A9W6Y0K5"/>
<dbReference type="OrthoDB" id="146669at2759"/>
<feature type="compositionally biased region" description="Basic and acidic residues" evidence="1">
    <location>
        <begin position="148"/>
        <end position="162"/>
    </location>
</feature>
<proteinExistence type="predicted"/>
<feature type="region of interest" description="Disordered" evidence="1">
    <location>
        <begin position="111"/>
        <end position="188"/>
    </location>
</feature>
<feature type="compositionally biased region" description="Basic and acidic residues" evidence="1">
    <location>
        <begin position="9"/>
        <end position="22"/>
    </location>
</feature>
<feature type="compositionally biased region" description="Basic and acidic residues" evidence="1">
    <location>
        <begin position="111"/>
        <end position="137"/>
    </location>
</feature>
<evidence type="ECO:0000256" key="1">
    <source>
        <dbReference type="SAM" id="MobiDB-lite"/>
    </source>
</evidence>
<keyword evidence="3" id="KW-1185">Reference proteome</keyword>
<evidence type="ECO:0000313" key="2">
    <source>
        <dbReference type="EMBL" id="GMF50133.1"/>
    </source>
</evidence>
<accession>A0A9W6Y0K5</accession>
<dbReference type="EMBL" id="BSXT01002653">
    <property type="protein sequence ID" value="GMF50133.1"/>
    <property type="molecule type" value="Genomic_DNA"/>
</dbReference>
<organism evidence="2 3">
    <name type="scientific">Phytophthora fragariaefolia</name>
    <dbReference type="NCBI Taxonomy" id="1490495"/>
    <lineage>
        <taxon>Eukaryota</taxon>
        <taxon>Sar</taxon>
        <taxon>Stramenopiles</taxon>
        <taxon>Oomycota</taxon>
        <taxon>Peronosporomycetes</taxon>
        <taxon>Peronosporales</taxon>
        <taxon>Peronosporaceae</taxon>
        <taxon>Phytophthora</taxon>
    </lineage>
</organism>
<dbReference type="Proteomes" id="UP001165121">
    <property type="component" value="Unassembled WGS sequence"/>
</dbReference>
<feature type="region of interest" description="Disordered" evidence="1">
    <location>
        <begin position="1"/>
        <end position="91"/>
    </location>
</feature>
<name>A0A9W6Y0K5_9STRA</name>
<sequence length="233" mass="26599">MARTKNKRTREEIEQAMRDNERLNGTLAAPEEPAAKKRRQARRRSKRYNLNKEFQALAVDATEGTTAAASRPPVTTAVQEPAPGTGVPLALVHTPILAPTVNDADRLRHEQRRAQETPDERSARLARERAHQEERRVNLSQQQEEAEQAYRREYQAMQRDGRDDEENEEARQNERTRRGSLRRGHALANHEDFRVSMLSGPNIVDGRHKLPPTTVCPHCNAWKWPAESKKPAA</sequence>
<comment type="caution">
    <text evidence="2">The sequence shown here is derived from an EMBL/GenBank/DDBJ whole genome shotgun (WGS) entry which is preliminary data.</text>
</comment>
<gene>
    <name evidence="2" type="ORF">Pfra01_001993600</name>
</gene>
<evidence type="ECO:0000313" key="3">
    <source>
        <dbReference type="Proteomes" id="UP001165121"/>
    </source>
</evidence>
<feature type="compositionally biased region" description="Basic residues" evidence="1">
    <location>
        <begin position="36"/>
        <end position="49"/>
    </location>
</feature>
<reference evidence="2" key="1">
    <citation type="submission" date="2023-04" db="EMBL/GenBank/DDBJ databases">
        <title>Phytophthora fragariaefolia NBRC 109709.</title>
        <authorList>
            <person name="Ichikawa N."/>
            <person name="Sato H."/>
            <person name="Tonouchi N."/>
        </authorList>
    </citation>
    <scope>NUCLEOTIDE SEQUENCE</scope>
    <source>
        <strain evidence="2">NBRC 109709</strain>
    </source>
</reference>